<evidence type="ECO:0000256" key="3">
    <source>
        <dbReference type="SAM" id="SignalP"/>
    </source>
</evidence>
<gene>
    <name evidence="4" type="ORF">BJ979_003330</name>
</gene>
<evidence type="ECO:0000256" key="1">
    <source>
        <dbReference type="SAM" id="MobiDB-lite"/>
    </source>
</evidence>
<feature type="region of interest" description="Disordered" evidence="1">
    <location>
        <begin position="33"/>
        <end position="137"/>
    </location>
</feature>
<dbReference type="RefSeq" id="WP_179569675.1">
    <property type="nucleotide sequence ID" value="NZ_JACBZY010000001.1"/>
</dbReference>
<protein>
    <submittedName>
        <fullName evidence="4">LPXTG-motif cell wall-anchored protein</fullName>
    </submittedName>
</protein>
<keyword evidence="2" id="KW-0812">Transmembrane</keyword>
<keyword evidence="2" id="KW-1133">Transmembrane helix</keyword>
<sequence>MTKISTSLLGLGVAAALALSPLGATMASAATTAGDTTGATGAESGATGTGTGTPDSTDSGSDAGGQSAAGADAPSNDAGSAESSAGSGTSTADTTGTPTGADSNAGDSPDANDPIPADEGDGEFGDGDPDTSDFPVKITSITPVGYHDPGFTVTWTVDPEALDEWAGYVEGFAVLAYQPSGLVDGQQTFAGVAQVGFAAGGATVRGGGSASYVYGGDDGPTPATITQAPLQNGMPYQVLVLPTYHGYLLPAVVGAAEGRTNSGAPSAPAEPTSASTGGVTAQVVNGALVAKVPGAAAGQWVYGYAFSSPVGLGWAQVSPTGTATWSLENAGLADGLHHLAVIDDSGAQIGSSEFRVGASLAAAVSPRTLASTGSDADLPLGIAAALLLAGAALITVRRVRAVRAIRTEA</sequence>
<evidence type="ECO:0000313" key="5">
    <source>
        <dbReference type="Proteomes" id="UP000553888"/>
    </source>
</evidence>
<name>A0A852YHA4_9MICO</name>
<organism evidence="4 5">
    <name type="scientific">Schumannella luteola</name>
    <dbReference type="NCBI Taxonomy" id="472059"/>
    <lineage>
        <taxon>Bacteria</taxon>
        <taxon>Bacillati</taxon>
        <taxon>Actinomycetota</taxon>
        <taxon>Actinomycetes</taxon>
        <taxon>Micrococcales</taxon>
        <taxon>Microbacteriaceae</taxon>
        <taxon>Schumannella</taxon>
    </lineage>
</organism>
<keyword evidence="2" id="KW-0472">Membrane</keyword>
<feature type="transmembrane region" description="Helical" evidence="2">
    <location>
        <begin position="378"/>
        <end position="396"/>
    </location>
</feature>
<evidence type="ECO:0000256" key="2">
    <source>
        <dbReference type="SAM" id="Phobius"/>
    </source>
</evidence>
<feature type="chain" id="PRO_5032989117" evidence="3">
    <location>
        <begin position="30"/>
        <end position="409"/>
    </location>
</feature>
<proteinExistence type="predicted"/>
<evidence type="ECO:0000313" key="4">
    <source>
        <dbReference type="EMBL" id="NYH00705.1"/>
    </source>
</evidence>
<dbReference type="EMBL" id="JACBZY010000001">
    <property type="protein sequence ID" value="NYH00705.1"/>
    <property type="molecule type" value="Genomic_DNA"/>
</dbReference>
<accession>A0A852YHA4</accession>
<feature type="compositionally biased region" description="Low complexity" evidence="1">
    <location>
        <begin position="33"/>
        <end position="103"/>
    </location>
</feature>
<keyword evidence="3" id="KW-0732">Signal</keyword>
<dbReference type="Proteomes" id="UP000553888">
    <property type="component" value="Unassembled WGS sequence"/>
</dbReference>
<keyword evidence="5" id="KW-1185">Reference proteome</keyword>
<dbReference type="AlphaFoldDB" id="A0A852YHA4"/>
<comment type="caution">
    <text evidence="4">The sequence shown here is derived from an EMBL/GenBank/DDBJ whole genome shotgun (WGS) entry which is preliminary data.</text>
</comment>
<feature type="signal peptide" evidence="3">
    <location>
        <begin position="1"/>
        <end position="29"/>
    </location>
</feature>
<dbReference type="NCBIfam" id="TIGR01167">
    <property type="entry name" value="LPXTG_anchor"/>
    <property type="match status" value="1"/>
</dbReference>
<feature type="compositionally biased region" description="Acidic residues" evidence="1">
    <location>
        <begin position="116"/>
        <end position="131"/>
    </location>
</feature>
<reference evidence="4 5" key="1">
    <citation type="submission" date="2020-07" db="EMBL/GenBank/DDBJ databases">
        <title>Sequencing the genomes of 1000 actinobacteria strains.</title>
        <authorList>
            <person name="Klenk H.-P."/>
        </authorList>
    </citation>
    <scope>NUCLEOTIDE SEQUENCE [LARGE SCALE GENOMIC DNA]</scope>
    <source>
        <strain evidence="4 5">DSM 23141</strain>
    </source>
</reference>